<evidence type="ECO:0000259" key="3">
    <source>
        <dbReference type="PROSITE" id="PS50076"/>
    </source>
</evidence>
<feature type="domain" description="J" evidence="3">
    <location>
        <begin position="5"/>
        <end position="69"/>
    </location>
</feature>
<dbReference type="InterPro" id="IPR036869">
    <property type="entry name" value="J_dom_sf"/>
</dbReference>
<dbReference type="SUPFAM" id="SSF46565">
    <property type="entry name" value="Chaperone J-domain"/>
    <property type="match status" value="1"/>
</dbReference>
<evidence type="ECO:0000256" key="1">
    <source>
        <dbReference type="SAM" id="MobiDB-lite"/>
    </source>
</evidence>
<dbReference type="PROSITE" id="PS50076">
    <property type="entry name" value="DNAJ_2"/>
    <property type="match status" value="1"/>
</dbReference>
<dbReference type="AlphaFoldDB" id="A0A6I2NHH7"/>
<dbReference type="PANTHER" id="PTHR44240">
    <property type="entry name" value="DNAJ DOMAIN (PROKARYOTIC HEAT SHOCK PROTEIN)-RELATED"/>
    <property type="match status" value="1"/>
</dbReference>
<protein>
    <submittedName>
        <fullName evidence="4">DnaJ domain-containing protein</fullName>
    </submittedName>
</protein>
<keyword evidence="2" id="KW-0472">Membrane</keyword>
<reference evidence="4 5" key="1">
    <citation type="journal article" date="2019" name="Nat. Med.">
        <title>A library of human gut bacterial isolates paired with longitudinal multiomics data enables mechanistic microbiome research.</title>
        <authorList>
            <person name="Poyet M."/>
            <person name="Groussin M."/>
            <person name="Gibbons S.M."/>
            <person name="Avila-Pacheco J."/>
            <person name="Jiang X."/>
            <person name="Kearney S.M."/>
            <person name="Perrotta A.R."/>
            <person name="Berdy B."/>
            <person name="Zhao S."/>
            <person name="Lieberman T.D."/>
            <person name="Swanson P.K."/>
            <person name="Smith M."/>
            <person name="Roesemann S."/>
            <person name="Alexander J.E."/>
            <person name="Rich S.A."/>
            <person name="Livny J."/>
            <person name="Vlamakis H."/>
            <person name="Clish C."/>
            <person name="Bullock K."/>
            <person name="Deik A."/>
            <person name="Scott J."/>
            <person name="Pierce K.A."/>
            <person name="Xavier R.J."/>
            <person name="Alm E.J."/>
        </authorList>
    </citation>
    <scope>NUCLEOTIDE SEQUENCE [LARGE SCALE GENOMIC DNA]</scope>
    <source>
        <strain evidence="4 5">BIOML-A2</strain>
    </source>
</reference>
<name>A0A6I2NHH7_PARDI</name>
<keyword evidence="2" id="KW-1133">Transmembrane helix</keyword>
<sequence length="330" mass="38626">MSINTYYTILGITECATFEEIQKAYRQKALLYHPDKNKSDNAHDIFIKIQKAYEVLSDPERRSKYDNDLNSYRQNIFNSINTDKTNRSKSDIENIQKQKKSPINKRSYKREKTSINSKNILIFICISIITIYIAYHANLFNINNHNTDTINPTQQIDDYVEEVAPMVEEVEDSNIYKNNHLMNGDSPFTEYFGINSYDDSQDNYITVNNGSDQDAVVILKNITSKKIIRNVYINKHTSYDIRNIPEGIYEMKCVYGNDWNPNLLFNGMKLGMFQSNVHYSSQANYKDYFNMFSERTENGISIPYYEVTLHKVSNGNMRTKKINQSDFFEK</sequence>
<evidence type="ECO:0000313" key="5">
    <source>
        <dbReference type="Proteomes" id="UP000432516"/>
    </source>
</evidence>
<proteinExistence type="predicted"/>
<dbReference type="Proteomes" id="UP000432516">
    <property type="component" value="Unassembled WGS sequence"/>
</dbReference>
<feature type="region of interest" description="Disordered" evidence="1">
    <location>
        <begin position="83"/>
        <end position="105"/>
    </location>
</feature>
<keyword evidence="2" id="KW-0812">Transmembrane</keyword>
<evidence type="ECO:0000313" key="4">
    <source>
        <dbReference type="EMBL" id="MRZ53803.1"/>
    </source>
</evidence>
<feature type="transmembrane region" description="Helical" evidence="2">
    <location>
        <begin position="115"/>
        <end position="135"/>
    </location>
</feature>
<dbReference type="InterPro" id="IPR018253">
    <property type="entry name" value="DnaJ_domain_CS"/>
</dbReference>
<dbReference type="PRINTS" id="PR00625">
    <property type="entry name" value="JDOMAIN"/>
</dbReference>
<evidence type="ECO:0000256" key="2">
    <source>
        <dbReference type="SAM" id="Phobius"/>
    </source>
</evidence>
<dbReference type="CDD" id="cd06257">
    <property type="entry name" value="DnaJ"/>
    <property type="match status" value="1"/>
</dbReference>
<dbReference type="SMART" id="SM00271">
    <property type="entry name" value="DnaJ"/>
    <property type="match status" value="1"/>
</dbReference>
<comment type="caution">
    <text evidence="4">The sequence shown here is derived from an EMBL/GenBank/DDBJ whole genome shotgun (WGS) entry which is preliminary data.</text>
</comment>
<dbReference type="PANTHER" id="PTHR44240:SF10">
    <property type="entry name" value="J DOMAIN-CONTAINING PROTEIN"/>
    <property type="match status" value="1"/>
</dbReference>
<organism evidence="4 5">
    <name type="scientific">Parabacteroides distasonis</name>
    <dbReference type="NCBI Taxonomy" id="823"/>
    <lineage>
        <taxon>Bacteria</taxon>
        <taxon>Pseudomonadati</taxon>
        <taxon>Bacteroidota</taxon>
        <taxon>Bacteroidia</taxon>
        <taxon>Bacteroidales</taxon>
        <taxon>Tannerellaceae</taxon>
        <taxon>Parabacteroides</taxon>
    </lineage>
</organism>
<dbReference type="InterPro" id="IPR052276">
    <property type="entry name" value="Diphthamide-biosynth_chaperone"/>
</dbReference>
<dbReference type="InterPro" id="IPR001623">
    <property type="entry name" value="DnaJ_domain"/>
</dbReference>
<dbReference type="RefSeq" id="WP_154395577.1">
    <property type="nucleotide sequence ID" value="NZ_JAHYOE010000026.1"/>
</dbReference>
<dbReference type="Gene3D" id="1.10.287.110">
    <property type="entry name" value="DnaJ domain"/>
    <property type="match status" value="1"/>
</dbReference>
<dbReference type="EMBL" id="WKNE01000002">
    <property type="protein sequence ID" value="MRZ53803.1"/>
    <property type="molecule type" value="Genomic_DNA"/>
</dbReference>
<gene>
    <name evidence="4" type="ORF">GKD68_03445</name>
</gene>
<dbReference type="Pfam" id="PF00226">
    <property type="entry name" value="DnaJ"/>
    <property type="match status" value="1"/>
</dbReference>
<accession>A0A6I2NHH7</accession>
<dbReference type="PROSITE" id="PS00636">
    <property type="entry name" value="DNAJ_1"/>
    <property type="match status" value="1"/>
</dbReference>
<feature type="compositionally biased region" description="Basic and acidic residues" evidence="1">
    <location>
        <begin position="84"/>
        <end position="96"/>
    </location>
</feature>